<gene>
    <name evidence="2" type="ORF">HPLM_LOCUS21672</name>
</gene>
<accession>A0A0N4XBD8</accession>
<proteinExistence type="predicted"/>
<dbReference type="Gene3D" id="3.30.420.10">
    <property type="entry name" value="Ribonuclease H-like superfamily/Ribonuclease H"/>
    <property type="match status" value="1"/>
</dbReference>
<dbReference type="InterPro" id="IPR048020">
    <property type="entry name" value="Transpos_IS3"/>
</dbReference>
<dbReference type="InterPro" id="IPR012337">
    <property type="entry name" value="RNaseH-like_sf"/>
</dbReference>
<dbReference type="NCBIfam" id="NF033516">
    <property type="entry name" value="transpos_IS3"/>
    <property type="match status" value="1"/>
</dbReference>
<dbReference type="GO" id="GO:0003676">
    <property type="term" value="F:nucleic acid binding"/>
    <property type="evidence" value="ECO:0007669"/>
    <property type="project" value="InterPro"/>
</dbReference>
<dbReference type="InterPro" id="IPR036397">
    <property type="entry name" value="RNaseH_sf"/>
</dbReference>
<evidence type="ECO:0000313" key="3">
    <source>
        <dbReference type="Proteomes" id="UP000268014"/>
    </source>
</evidence>
<dbReference type="InterPro" id="IPR001584">
    <property type="entry name" value="Integrase_cat-core"/>
</dbReference>
<protein>
    <submittedName>
        <fullName evidence="4">Integrase catalytic domain-containing protein</fullName>
    </submittedName>
</protein>
<dbReference type="OMA" id="IHRRHGL"/>
<keyword evidence="3" id="KW-1185">Reference proteome</keyword>
<dbReference type="EMBL" id="UZAF01023847">
    <property type="protein sequence ID" value="VDO91487.1"/>
    <property type="molecule type" value="Genomic_DNA"/>
</dbReference>
<evidence type="ECO:0000313" key="4">
    <source>
        <dbReference type="WBParaSite" id="HPLM_0002168301-mRNA-1"/>
    </source>
</evidence>
<dbReference type="OrthoDB" id="5852877at2759"/>
<sequence length="300" mass="34067">MRKAAQEAFALEFVKSVRVKDPGIGGMKLWYMYRQAFDGNCPVGRDRFADIINEHHLKVRLKVRRPKTTDSTHGLPTYPNIVKDFIPNGPNQLWVSDMTYIAIWVDAYHYIFCYLSLILDAYTEEVVGWSVGPTLETIYPLEALKMALKRIGGETAVNLIHHSDRGIQYASSDYVDLLKRNHISISMTETGDPKDNAQAERINNTMKNELLKDIRFTRLEEVIAAVSRAVDFYNNERPHMSIDMMTPAQAATHEGAIKKWWISYREKAILSARALEIPENSVSLPVVQGSPSCLRPSVNP</sequence>
<dbReference type="Proteomes" id="UP000268014">
    <property type="component" value="Unassembled WGS sequence"/>
</dbReference>
<dbReference type="PANTHER" id="PTHR46889">
    <property type="entry name" value="TRANSPOSASE INSF FOR INSERTION SEQUENCE IS3B-RELATED"/>
    <property type="match status" value="1"/>
</dbReference>
<evidence type="ECO:0000313" key="2">
    <source>
        <dbReference type="EMBL" id="VDO91487.1"/>
    </source>
</evidence>
<dbReference type="InterPro" id="IPR050900">
    <property type="entry name" value="Transposase_IS3/IS150/IS904"/>
</dbReference>
<dbReference type="PANTHER" id="PTHR46889:SF5">
    <property type="entry name" value="INTEGRASE PROTEIN"/>
    <property type="match status" value="1"/>
</dbReference>
<dbReference type="STRING" id="6290.A0A0N4XBD8"/>
<dbReference type="Pfam" id="PF13683">
    <property type="entry name" value="rve_3"/>
    <property type="match status" value="1"/>
</dbReference>
<reference evidence="4" key="1">
    <citation type="submission" date="2017-02" db="UniProtKB">
        <authorList>
            <consortium name="WormBaseParasite"/>
        </authorList>
    </citation>
    <scope>IDENTIFICATION</scope>
</reference>
<dbReference type="GO" id="GO:0015074">
    <property type="term" value="P:DNA integration"/>
    <property type="evidence" value="ECO:0007669"/>
    <property type="project" value="InterPro"/>
</dbReference>
<name>A0A0N4XBD8_HAEPC</name>
<reference evidence="2 3" key="2">
    <citation type="submission" date="2018-11" db="EMBL/GenBank/DDBJ databases">
        <authorList>
            <consortium name="Pathogen Informatics"/>
        </authorList>
    </citation>
    <scope>NUCLEOTIDE SEQUENCE [LARGE SCALE GENOMIC DNA]</scope>
    <source>
        <strain evidence="2 3">MHpl1</strain>
    </source>
</reference>
<dbReference type="WBParaSite" id="HPLM_0002168301-mRNA-1">
    <property type="protein sequence ID" value="HPLM_0002168301-mRNA-1"/>
    <property type="gene ID" value="HPLM_0002168301"/>
</dbReference>
<organism evidence="4">
    <name type="scientific">Haemonchus placei</name>
    <name type="common">Barber's pole worm</name>
    <dbReference type="NCBI Taxonomy" id="6290"/>
    <lineage>
        <taxon>Eukaryota</taxon>
        <taxon>Metazoa</taxon>
        <taxon>Ecdysozoa</taxon>
        <taxon>Nematoda</taxon>
        <taxon>Chromadorea</taxon>
        <taxon>Rhabditida</taxon>
        <taxon>Rhabditina</taxon>
        <taxon>Rhabditomorpha</taxon>
        <taxon>Strongyloidea</taxon>
        <taxon>Trichostrongylidae</taxon>
        <taxon>Haemonchus</taxon>
    </lineage>
</organism>
<feature type="domain" description="Integrase catalytic" evidence="1">
    <location>
        <begin position="86"/>
        <end position="255"/>
    </location>
</feature>
<dbReference type="PROSITE" id="PS50994">
    <property type="entry name" value="INTEGRASE"/>
    <property type="match status" value="1"/>
</dbReference>
<dbReference type="AlphaFoldDB" id="A0A0N4XBD8"/>
<dbReference type="SUPFAM" id="SSF53098">
    <property type="entry name" value="Ribonuclease H-like"/>
    <property type="match status" value="1"/>
</dbReference>
<evidence type="ECO:0000259" key="1">
    <source>
        <dbReference type="PROSITE" id="PS50994"/>
    </source>
</evidence>